<keyword evidence="2" id="KW-0001">2Fe-2S</keyword>
<dbReference type="Proteomes" id="UP000053048">
    <property type="component" value="Unassembled WGS sequence"/>
</dbReference>
<proteinExistence type="predicted"/>
<evidence type="ECO:0000313" key="10">
    <source>
        <dbReference type="EMBL" id="KTB71759.1"/>
    </source>
</evidence>
<feature type="domain" description="FAD-binding FR-type" evidence="9">
    <location>
        <begin position="3"/>
        <end position="105"/>
    </location>
</feature>
<dbReference type="Pfam" id="PF00111">
    <property type="entry name" value="Fer2"/>
    <property type="match status" value="1"/>
</dbReference>
<reference evidence="10 11" key="1">
    <citation type="submission" date="2015-09" db="EMBL/GenBank/DDBJ databases">
        <title>Genome sequence of ICMP 13104.</title>
        <authorList>
            <person name="Visnovsky S."/>
            <person name="Lu A."/>
            <person name="Panda P."/>
            <person name="Pitman A."/>
        </authorList>
    </citation>
    <scope>NUCLEOTIDE SEQUENCE [LARGE SCALE GENOMIC DNA]</scope>
    <source>
        <strain evidence="10 11">ICMP 13104</strain>
    </source>
</reference>
<dbReference type="CDD" id="cd06185">
    <property type="entry name" value="PDR_like"/>
    <property type="match status" value="1"/>
</dbReference>
<keyword evidence="1" id="KW-0285">Flavoprotein</keyword>
<dbReference type="InterPro" id="IPR017938">
    <property type="entry name" value="Riboflavin_synthase-like_b-brl"/>
</dbReference>
<dbReference type="PANTHER" id="PTHR47354">
    <property type="entry name" value="NADH OXIDOREDUCTASE HCR"/>
    <property type="match status" value="1"/>
</dbReference>
<dbReference type="PRINTS" id="PR00371">
    <property type="entry name" value="FPNCR"/>
</dbReference>
<keyword evidence="6" id="KW-0411">Iron-sulfur</keyword>
<evidence type="ECO:0000256" key="6">
    <source>
        <dbReference type="ARBA" id="ARBA00023014"/>
    </source>
</evidence>
<dbReference type="CDD" id="cd00207">
    <property type="entry name" value="fer2"/>
    <property type="match status" value="1"/>
</dbReference>
<evidence type="ECO:0000259" key="8">
    <source>
        <dbReference type="PROSITE" id="PS51085"/>
    </source>
</evidence>
<dbReference type="GO" id="GO:0046872">
    <property type="term" value="F:metal ion binding"/>
    <property type="evidence" value="ECO:0007669"/>
    <property type="project" value="UniProtKB-KW"/>
</dbReference>
<name>A0A0W0IF39_PSEVI</name>
<dbReference type="InterPro" id="IPR036010">
    <property type="entry name" value="2Fe-2S_ferredoxin-like_sf"/>
</dbReference>
<accession>A0A0W0IF39</accession>
<evidence type="ECO:0000256" key="4">
    <source>
        <dbReference type="ARBA" id="ARBA00023002"/>
    </source>
</evidence>
<dbReference type="AlphaFoldDB" id="A0A0W0IF39"/>
<dbReference type="PRINTS" id="PR00409">
    <property type="entry name" value="PHDIOXRDTASE"/>
</dbReference>
<dbReference type="InterPro" id="IPR012675">
    <property type="entry name" value="Beta-grasp_dom_sf"/>
</dbReference>
<evidence type="ECO:0000256" key="5">
    <source>
        <dbReference type="ARBA" id="ARBA00023004"/>
    </source>
</evidence>
<keyword evidence="11" id="KW-1185">Reference proteome</keyword>
<evidence type="ECO:0000256" key="2">
    <source>
        <dbReference type="ARBA" id="ARBA00022714"/>
    </source>
</evidence>
<dbReference type="PROSITE" id="PS00197">
    <property type="entry name" value="2FE2S_FER_1"/>
    <property type="match status" value="1"/>
</dbReference>
<organism evidence="10 11">
    <name type="scientific">Pseudomonas viridiflava ICMP 13104</name>
    <dbReference type="NCBI Taxonomy" id="1198305"/>
    <lineage>
        <taxon>Bacteria</taxon>
        <taxon>Pseudomonadati</taxon>
        <taxon>Pseudomonadota</taxon>
        <taxon>Gammaproteobacteria</taxon>
        <taxon>Pseudomonadales</taxon>
        <taxon>Pseudomonadaceae</taxon>
        <taxon>Pseudomonas</taxon>
    </lineage>
</organism>
<dbReference type="SUPFAM" id="SSF52343">
    <property type="entry name" value="Ferredoxin reductase-like, C-terminal NADP-linked domain"/>
    <property type="match status" value="1"/>
</dbReference>
<dbReference type="InterPro" id="IPR050415">
    <property type="entry name" value="MRET"/>
</dbReference>
<dbReference type="GO" id="GO:0016491">
    <property type="term" value="F:oxidoreductase activity"/>
    <property type="evidence" value="ECO:0007669"/>
    <property type="project" value="UniProtKB-KW"/>
</dbReference>
<evidence type="ECO:0000259" key="9">
    <source>
        <dbReference type="PROSITE" id="PS51384"/>
    </source>
</evidence>
<dbReference type="PROSITE" id="PS51384">
    <property type="entry name" value="FAD_FR"/>
    <property type="match status" value="1"/>
</dbReference>
<keyword evidence="4" id="KW-0560">Oxidoreductase</keyword>
<dbReference type="Gene3D" id="2.40.30.10">
    <property type="entry name" value="Translation factors"/>
    <property type="match status" value="1"/>
</dbReference>
<evidence type="ECO:0000256" key="7">
    <source>
        <dbReference type="ARBA" id="ARBA00034078"/>
    </source>
</evidence>
<comment type="cofactor">
    <cofactor evidence="7">
        <name>[2Fe-2S] cluster</name>
        <dbReference type="ChEBI" id="CHEBI:190135"/>
    </cofactor>
</comment>
<keyword evidence="3" id="KW-0479">Metal-binding</keyword>
<keyword evidence="5" id="KW-0408">Iron</keyword>
<dbReference type="InterPro" id="IPR006058">
    <property type="entry name" value="2Fe2S_fd_BS"/>
</dbReference>
<dbReference type="Gene3D" id="3.10.20.30">
    <property type="match status" value="1"/>
</dbReference>
<gene>
    <name evidence="10" type="ORF">AO067_11325</name>
</gene>
<evidence type="ECO:0000256" key="1">
    <source>
        <dbReference type="ARBA" id="ARBA00022630"/>
    </source>
</evidence>
<dbReference type="EMBL" id="LKEJ01000012">
    <property type="protein sequence ID" value="KTB71759.1"/>
    <property type="molecule type" value="Genomic_DNA"/>
</dbReference>
<sequence>MGIGLQTVRVTGVTRHTPNIVSINLAPVGSDCLSAFDPGAHIDVHLPNGLVRSYSLMTSLTDSGHYRLGVLHDRQSRGGSAFIHKYLRAGVVLKVSLPRNNFPVSSARQAVFIAGGIGITPLLGMARQLAERGAAVGLLYCVRSEEEMAFRDELDALSADVSYHIDDRQGGAPDLLSFMQGYPADTHFYCCGPAPMLNAFDRACSSLGIRHSHTERFSGAAPPPPDAISKGYQVVLSRSGAQLYHDGKGSLLDVLIASGHTLSYSCKEGVCGACEVRVLEGALEHRDVVLSAAERASGRTMMICVSGCTSERLVLDI</sequence>
<feature type="domain" description="2Fe-2S ferredoxin-type" evidence="8">
    <location>
        <begin position="232"/>
        <end position="317"/>
    </location>
</feature>
<protein>
    <submittedName>
        <fullName evidence="10">Ferredoxin</fullName>
    </submittedName>
</protein>
<dbReference type="InterPro" id="IPR001709">
    <property type="entry name" value="Flavoprot_Pyr_Nucl_cyt_Rdtase"/>
</dbReference>
<dbReference type="Pfam" id="PF00175">
    <property type="entry name" value="NAD_binding_1"/>
    <property type="match status" value="1"/>
</dbReference>
<dbReference type="GO" id="GO:0051537">
    <property type="term" value="F:2 iron, 2 sulfur cluster binding"/>
    <property type="evidence" value="ECO:0007669"/>
    <property type="project" value="UniProtKB-KW"/>
</dbReference>
<dbReference type="SUPFAM" id="SSF63380">
    <property type="entry name" value="Riboflavin synthase domain-like"/>
    <property type="match status" value="1"/>
</dbReference>
<evidence type="ECO:0000256" key="3">
    <source>
        <dbReference type="ARBA" id="ARBA00022723"/>
    </source>
</evidence>
<dbReference type="InterPro" id="IPR001041">
    <property type="entry name" value="2Fe-2S_ferredoxin-type"/>
</dbReference>
<dbReference type="PANTHER" id="PTHR47354:SF1">
    <property type="entry name" value="CARNITINE MONOOXYGENASE REDUCTASE SUBUNIT"/>
    <property type="match status" value="1"/>
</dbReference>
<comment type="caution">
    <text evidence="10">The sequence shown here is derived from an EMBL/GenBank/DDBJ whole genome shotgun (WGS) entry which is preliminary data.</text>
</comment>
<dbReference type="PROSITE" id="PS51085">
    <property type="entry name" value="2FE2S_FER_2"/>
    <property type="match status" value="1"/>
</dbReference>
<dbReference type="SUPFAM" id="SSF54292">
    <property type="entry name" value="2Fe-2S ferredoxin-like"/>
    <property type="match status" value="1"/>
</dbReference>
<evidence type="ECO:0000313" key="11">
    <source>
        <dbReference type="Proteomes" id="UP000053048"/>
    </source>
</evidence>
<dbReference type="InterPro" id="IPR017927">
    <property type="entry name" value="FAD-bd_FR_type"/>
</dbReference>
<dbReference type="InterPro" id="IPR039261">
    <property type="entry name" value="FNR_nucleotide-bd"/>
</dbReference>
<dbReference type="Gene3D" id="3.40.50.80">
    <property type="entry name" value="Nucleotide-binding domain of ferredoxin-NADP reductase (FNR) module"/>
    <property type="match status" value="1"/>
</dbReference>
<dbReference type="InterPro" id="IPR001433">
    <property type="entry name" value="OxRdtase_FAD/NAD-bd"/>
</dbReference>